<comment type="similarity">
    <text evidence="1">Belongs to the glycosyltransferase 37 family.</text>
</comment>
<evidence type="ECO:0000256" key="6">
    <source>
        <dbReference type="SAM" id="MobiDB-lite"/>
    </source>
</evidence>
<keyword evidence="5" id="KW-0961">Cell wall biogenesis/degradation</keyword>
<evidence type="ECO:0000256" key="5">
    <source>
        <dbReference type="ARBA" id="ARBA00023316"/>
    </source>
</evidence>
<dbReference type="GO" id="GO:0009969">
    <property type="term" value="P:xyloglucan biosynthetic process"/>
    <property type="evidence" value="ECO:0007669"/>
    <property type="project" value="TreeGrafter"/>
</dbReference>
<proteinExistence type="inferred from homology"/>
<dbReference type="GO" id="GO:0005794">
    <property type="term" value="C:Golgi apparatus"/>
    <property type="evidence" value="ECO:0007669"/>
    <property type="project" value="TreeGrafter"/>
</dbReference>
<evidence type="ECO:0000313" key="7">
    <source>
        <dbReference type="EMBL" id="CAE0786318.1"/>
    </source>
</evidence>
<dbReference type="InterPro" id="IPR004938">
    <property type="entry name" value="XG_FTase"/>
</dbReference>
<organism evidence="7">
    <name type="scientific">Chrysotila carterae</name>
    <name type="common">Marine alga</name>
    <name type="synonym">Syracosphaera carterae</name>
    <dbReference type="NCBI Taxonomy" id="13221"/>
    <lineage>
        <taxon>Eukaryota</taxon>
        <taxon>Haptista</taxon>
        <taxon>Haptophyta</taxon>
        <taxon>Prymnesiophyceae</taxon>
        <taxon>Isochrysidales</taxon>
        <taxon>Isochrysidaceae</taxon>
        <taxon>Chrysotila</taxon>
    </lineage>
</organism>
<evidence type="ECO:0000256" key="1">
    <source>
        <dbReference type="ARBA" id="ARBA00010481"/>
    </source>
</evidence>
<dbReference type="PANTHER" id="PTHR31889:SF2">
    <property type="entry name" value="FUCOSYLTRANSFERASE 3"/>
    <property type="match status" value="1"/>
</dbReference>
<protein>
    <recommendedName>
        <fullName evidence="8">Fucosyltransferase</fullName>
    </recommendedName>
</protein>
<accession>A0A7S4FCA3</accession>
<evidence type="ECO:0008006" key="8">
    <source>
        <dbReference type="Google" id="ProtNLM"/>
    </source>
</evidence>
<evidence type="ECO:0000256" key="3">
    <source>
        <dbReference type="ARBA" id="ARBA00022679"/>
    </source>
</evidence>
<dbReference type="PANTHER" id="PTHR31889">
    <property type="entry name" value="FUCOSYLTRANSFERASE 2-RELATED"/>
    <property type="match status" value="1"/>
</dbReference>
<keyword evidence="2" id="KW-0328">Glycosyltransferase</keyword>
<feature type="region of interest" description="Disordered" evidence="6">
    <location>
        <begin position="1"/>
        <end position="22"/>
    </location>
</feature>
<dbReference type="GO" id="GO:0016020">
    <property type="term" value="C:membrane"/>
    <property type="evidence" value="ECO:0007669"/>
    <property type="project" value="InterPro"/>
</dbReference>
<keyword evidence="4" id="KW-0325">Glycoprotein</keyword>
<evidence type="ECO:0000256" key="2">
    <source>
        <dbReference type="ARBA" id="ARBA00022676"/>
    </source>
</evidence>
<gene>
    <name evidence="7" type="ORF">PCAR00345_LOCUS39026</name>
</gene>
<dbReference type="GO" id="GO:0042546">
    <property type="term" value="P:cell wall biogenesis"/>
    <property type="evidence" value="ECO:0007669"/>
    <property type="project" value="InterPro"/>
</dbReference>
<reference evidence="7" key="1">
    <citation type="submission" date="2021-01" db="EMBL/GenBank/DDBJ databases">
        <authorList>
            <person name="Corre E."/>
            <person name="Pelletier E."/>
            <person name="Niang G."/>
            <person name="Scheremetjew M."/>
            <person name="Finn R."/>
            <person name="Kale V."/>
            <person name="Holt S."/>
            <person name="Cochrane G."/>
            <person name="Meng A."/>
            <person name="Brown T."/>
            <person name="Cohen L."/>
        </authorList>
    </citation>
    <scope>NUCLEOTIDE SEQUENCE</scope>
    <source>
        <strain evidence="7">CCMP645</strain>
    </source>
</reference>
<evidence type="ECO:0000256" key="4">
    <source>
        <dbReference type="ARBA" id="ARBA00023180"/>
    </source>
</evidence>
<dbReference type="GO" id="GO:0008107">
    <property type="term" value="F:galactoside 2-alpha-L-fucosyltransferase activity"/>
    <property type="evidence" value="ECO:0007669"/>
    <property type="project" value="InterPro"/>
</dbReference>
<dbReference type="GO" id="GO:0071555">
    <property type="term" value="P:cell wall organization"/>
    <property type="evidence" value="ECO:0007669"/>
    <property type="project" value="UniProtKB-KW"/>
</dbReference>
<keyword evidence="3" id="KW-0808">Transferase</keyword>
<dbReference type="EMBL" id="HBIZ01063067">
    <property type="protein sequence ID" value="CAE0786318.1"/>
    <property type="molecule type" value="Transcribed_RNA"/>
</dbReference>
<dbReference type="AlphaFoldDB" id="A0A7S4FCA3"/>
<sequence length="471" mass="50169">MWPRVLARITGQPHPSDGEGGRHGVEALARHLSWQERLLNRVLRSGSADRVRFLVLRPGDAYTICSAVGVNDLIGKCRRAAPPKGVNGRASRSASEHWDTYMLRGRDGHFRPVPGLGNVMLSVVSAAAMAVASQRVLLIENYTVAAHSLGPPLSDLLLEHSAWRPFIDRLQASGVAEDWFAAHDNSSAFEQLCATDLRHAPASPLLRVFSNLYFLPTLLLNKHHAAQLNRLAETPLPAPAEFGRAAVCAARRADGVCMHGTAGLWAPALRLLFRPRQHIVSSADGYTSQLAGATTVGVHVRSALGNGAALSELVSCASRRLSAANATVLLVATMHTRASDALKTALQRASHPAWRVVRFGTPPELQGASEAHLDAAVLDLLLLARADFLLLTRGSTFGYVAHGLGGAPAAVVGAQNGRDLGAPVGECAVLPTSEASFHSFRQALHLPHCRAGAANASLWGSPLMRLSTVMH</sequence>
<name>A0A7S4FCA3_CHRCT</name>